<dbReference type="Proteomes" id="UP000285317">
    <property type="component" value="Chromosome"/>
</dbReference>
<evidence type="ECO:0000313" key="2">
    <source>
        <dbReference type="Proteomes" id="UP000285317"/>
    </source>
</evidence>
<evidence type="ECO:0000313" key="1">
    <source>
        <dbReference type="EMBL" id="AZZ51429.1"/>
    </source>
</evidence>
<protein>
    <submittedName>
        <fullName evidence="1">Uncharacterized protein</fullName>
    </submittedName>
</protein>
<sequence length="157" mass="17536">MVRVLNLMERTFGSTFKKYFDDDPGAIATFDLPCVVVTELSDVTEGAAFGQDDVTESIMIKLVFNKRDGYANDKVEEVVFNQREIRKLVGARDPLTGRFLDRTVKGAIRQYVTEGVTSVSDAMNTEYGVAPRSNGVTTLEAHVTFTLRYSVDIVEHE</sequence>
<organism evidence="1 2">
    <name type="scientific">Rathayibacter festucae DSM 15932</name>
    <dbReference type="NCBI Taxonomy" id="1328866"/>
    <lineage>
        <taxon>Bacteria</taxon>
        <taxon>Bacillati</taxon>
        <taxon>Actinomycetota</taxon>
        <taxon>Actinomycetes</taxon>
        <taxon>Micrococcales</taxon>
        <taxon>Microbacteriaceae</taxon>
        <taxon>Rathayibacter</taxon>
    </lineage>
</organism>
<dbReference type="EMBL" id="CP028137">
    <property type="protein sequence ID" value="AZZ51429.1"/>
    <property type="molecule type" value="Genomic_DNA"/>
</dbReference>
<dbReference type="KEGG" id="rfs:C1I64_04810"/>
<proteinExistence type="predicted"/>
<reference evidence="1 2" key="1">
    <citation type="submission" date="2018-03" db="EMBL/GenBank/DDBJ databases">
        <title>Bacteriophage NCPPB3778 and a type I-E CRISPR drive the evolution of the US Biological Select Agent, Rathayibacter toxicus.</title>
        <authorList>
            <person name="Davis E.W.II."/>
            <person name="Tabima J.F."/>
            <person name="Weisberg A.J."/>
            <person name="Dantas Lopes L."/>
            <person name="Wiseman M.S."/>
            <person name="Wiseman M.S."/>
            <person name="Pupko T."/>
            <person name="Belcher M.S."/>
            <person name="Sechler A.J."/>
            <person name="Tancos M.A."/>
            <person name="Schroeder B.K."/>
            <person name="Murray T.D."/>
            <person name="Luster D.G."/>
            <person name="Schneider W.L."/>
            <person name="Rogers E."/>
            <person name="Andreote F.D."/>
            <person name="Grunwald N.J."/>
            <person name="Putnam M.L."/>
            <person name="Chang J.H."/>
        </authorList>
    </citation>
    <scope>NUCLEOTIDE SEQUENCE [LARGE SCALE GENOMIC DNA]</scope>
    <source>
        <strain evidence="1 2">DSM 15932</strain>
    </source>
</reference>
<name>A0A3Q9UXF9_9MICO</name>
<accession>A0A3Q9UXF9</accession>
<dbReference type="AlphaFoldDB" id="A0A3Q9UXF9"/>
<gene>
    <name evidence="1" type="ORF">C1I64_04810</name>
</gene>